<comment type="caution">
    <text evidence="4">The sequence shown here is derived from an EMBL/GenBank/DDBJ whole genome shotgun (WGS) entry which is preliminary data.</text>
</comment>
<comment type="subunit">
    <text evidence="1">Homodimer.</text>
</comment>
<sequence length="127" mass="14026">MKKSLALFAAAALLGGCATTNMNSKKETDMITHSVFFKLKHPSGSAEEAAFLAEAQKLAAIPGVGTFQVLKETSPKNEFTYGLTMLFKDQAAYEAYNNHPDHVAFVQQIWLNEVETFQEIDHIPFGE</sequence>
<organism evidence="4 5">
    <name type="scientific">Pontiella agarivorans</name>
    <dbReference type="NCBI Taxonomy" id="3038953"/>
    <lineage>
        <taxon>Bacteria</taxon>
        <taxon>Pseudomonadati</taxon>
        <taxon>Kiritimatiellota</taxon>
        <taxon>Kiritimatiellia</taxon>
        <taxon>Kiritimatiellales</taxon>
        <taxon>Pontiellaceae</taxon>
        <taxon>Pontiella</taxon>
    </lineage>
</organism>
<dbReference type="Pfam" id="PF07876">
    <property type="entry name" value="Dabb"/>
    <property type="match status" value="1"/>
</dbReference>
<dbReference type="EMBL" id="JARVCO010000012">
    <property type="protein sequence ID" value="MDZ8119733.1"/>
    <property type="molecule type" value="Genomic_DNA"/>
</dbReference>
<keyword evidence="2" id="KW-0732">Signal</keyword>
<dbReference type="InterPro" id="IPR013097">
    <property type="entry name" value="Dabb"/>
</dbReference>
<dbReference type="InterPro" id="IPR011008">
    <property type="entry name" value="Dimeric_a/b-barrel"/>
</dbReference>
<keyword evidence="5" id="KW-1185">Reference proteome</keyword>
<accession>A0ABU5MZZ4</accession>
<dbReference type="SMART" id="SM00886">
    <property type="entry name" value="Dabb"/>
    <property type="match status" value="1"/>
</dbReference>
<evidence type="ECO:0000313" key="4">
    <source>
        <dbReference type="EMBL" id="MDZ8119733.1"/>
    </source>
</evidence>
<name>A0ABU5MZZ4_9BACT</name>
<dbReference type="Proteomes" id="UP001290861">
    <property type="component" value="Unassembled WGS sequence"/>
</dbReference>
<dbReference type="SUPFAM" id="SSF54909">
    <property type="entry name" value="Dimeric alpha+beta barrel"/>
    <property type="match status" value="1"/>
</dbReference>
<protein>
    <submittedName>
        <fullName evidence="4">Dabb family protein</fullName>
    </submittedName>
</protein>
<dbReference type="PROSITE" id="PS51502">
    <property type="entry name" value="S_R_A_B_BARREL"/>
    <property type="match status" value="1"/>
</dbReference>
<dbReference type="Gene3D" id="3.30.70.100">
    <property type="match status" value="1"/>
</dbReference>
<dbReference type="PROSITE" id="PS51257">
    <property type="entry name" value="PROKAR_LIPOPROTEIN"/>
    <property type="match status" value="1"/>
</dbReference>
<dbReference type="PANTHER" id="PTHR33178">
    <property type="match status" value="1"/>
</dbReference>
<evidence type="ECO:0000256" key="1">
    <source>
        <dbReference type="ARBA" id="ARBA00011738"/>
    </source>
</evidence>
<evidence type="ECO:0000259" key="3">
    <source>
        <dbReference type="PROSITE" id="PS51502"/>
    </source>
</evidence>
<gene>
    <name evidence="4" type="ORF">P9H32_13980</name>
</gene>
<reference evidence="4 5" key="1">
    <citation type="journal article" date="2024" name="Appl. Environ. Microbiol.">
        <title>Pontiella agarivorans sp. nov., a novel marine anaerobic bacterium capable of degrading macroalgal polysaccharides and fixing nitrogen.</title>
        <authorList>
            <person name="Liu N."/>
            <person name="Kivenson V."/>
            <person name="Peng X."/>
            <person name="Cui Z."/>
            <person name="Lankiewicz T.S."/>
            <person name="Gosselin K.M."/>
            <person name="English C.J."/>
            <person name="Blair E.M."/>
            <person name="O'Malley M.A."/>
            <person name="Valentine D.L."/>
        </authorList>
    </citation>
    <scope>NUCLEOTIDE SEQUENCE [LARGE SCALE GENOMIC DNA]</scope>
    <source>
        <strain evidence="4 5">NLcol2</strain>
    </source>
</reference>
<dbReference type="InterPro" id="IPR044662">
    <property type="entry name" value="HS1/DABB1-like"/>
</dbReference>
<feature type="domain" description="Stress-response A/B barrel" evidence="3">
    <location>
        <begin position="31"/>
        <end position="122"/>
    </location>
</feature>
<evidence type="ECO:0000256" key="2">
    <source>
        <dbReference type="SAM" id="SignalP"/>
    </source>
</evidence>
<evidence type="ECO:0000313" key="5">
    <source>
        <dbReference type="Proteomes" id="UP001290861"/>
    </source>
</evidence>
<dbReference type="PANTHER" id="PTHR33178:SF10">
    <property type="entry name" value="STRESS-RESPONSE A_B BARREL DOMAIN-CONTAINING PROTEIN"/>
    <property type="match status" value="1"/>
</dbReference>
<proteinExistence type="predicted"/>
<feature type="chain" id="PRO_5047180554" evidence="2">
    <location>
        <begin position="19"/>
        <end position="127"/>
    </location>
</feature>
<feature type="signal peptide" evidence="2">
    <location>
        <begin position="1"/>
        <end position="18"/>
    </location>
</feature>